<proteinExistence type="predicted"/>
<evidence type="ECO:0000256" key="4">
    <source>
        <dbReference type="ARBA" id="ARBA00023136"/>
    </source>
</evidence>
<evidence type="ECO:0000313" key="8">
    <source>
        <dbReference type="Proteomes" id="UP001165986"/>
    </source>
</evidence>
<dbReference type="GO" id="GO:0012505">
    <property type="term" value="C:endomembrane system"/>
    <property type="evidence" value="ECO:0007669"/>
    <property type="project" value="UniProtKB-SubCell"/>
</dbReference>
<dbReference type="Pfam" id="PF02656">
    <property type="entry name" value="DUF202"/>
    <property type="match status" value="1"/>
</dbReference>
<evidence type="ECO:0000256" key="2">
    <source>
        <dbReference type="ARBA" id="ARBA00022692"/>
    </source>
</evidence>
<accession>A0AA40T0N2</accession>
<dbReference type="InterPro" id="IPR003807">
    <property type="entry name" value="DUF202"/>
</dbReference>
<organism evidence="7 8">
    <name type="scientific">Komarekiella delphini-convector SJRDD-AB1</name>
    <dbReference type="NCBI Taxonomy" id="2593771"/>
    <lineage>
        <taxon>Bacteria</taxon>
        <taxon>Bacillati</taxon>
        <taxon>Cyanobacteriota</taxon>
        <taxon>Cyanophyceae</taxon>
        <taxon>Nostocales</taxon>
        <taxon>Nostocaceae</taxon>
        <taxon>Komarekiella</taxon>
        <taxon>Komarekiella delphini-convector</taxon>
    </lineage>
</organism>
<dbReference type="RefSeq" id="WP_191759705.1">
    <property type="nucleotide sequence ID" value="NZ_VJXY01000027.1"/>
</dbReference>
<evidence type="ECO:0000313" key="7">
    <source>
        <dbReference type="EMBL" id="MBD6618504.1"/>
    </source>
</evidence>
<comment type="subcellular location">
    <subcellularLocation>
        <location evidence="1">Endomembrane system</location>
        <topology evidence="1">Multi-pass membrane protein</topology>
    </subcellularLocation>
</comment>
<evidence type="ECO:0000259" key="6">
    <source>
        <dbReference type="Pfam" id="PF02656"/>
    </source>
</evidence>
<evidence type="ECO:0000256" key="5">
    <source>
        <dbReference type="SAM" id="Phobius"/>
    </source>
</evidence>
<dbReference type="AlphaFoldDB" id="A0AA40T0N2"/>
<evidence type="ECO:0000256" key="1">
    <source>
        <dbReference type="ARBA" id="ARBA00004127"/>
    </source>
</evidence>
<evidence type="ECO:0000256" key="3">
    <source>
        <dbReference type="ARBA" id="ARBA00022989"/>
    </source>
</evidence>
<name>A0AA40T0N2_9NOST</name>
<sequence length="139" mass="15666">MSSNPFKKLTSLTNELAKERNRAAAERTLTSWIQNCLSLIGFGIAFNRIFSALHRAFPKNNTVINARWTHIIGLSSIALGIFLLIIAIFIYLMNVQSLKRNDYLYRPIRSYNLMSITIGSIILFGLVSLIAVFTVIAWG</sequence>
<gene>
    <name evidence="7" type="ORF">FNW02_22425</name>
</gene>
<dbReference type="EMBL" id="VJXY01000027">
    <property type="protein sequence ID" value="MBD6618504.1"/>
    <property type="molecule type" value="Genomic_DNA"/>
</dbReference>
<feature type="transmembrane region" description="Helical" evidence="5">
    <location>
        <begin position="32"/>
        <end position="50"/>
    </location>
</feature>
<protein>
    <submittedName>
        <fullName evidence="7">DUF202 domain-containing protein</fullName>
    </submittedName>
</protein>
<keyword evidence="2 5" id="KW-0812">Transmembrane</keyword>
<feature type="transmembrane region" description="Helical" evidence="5">
    <location>
        <begin position="113"/>
        <end position="138"/>
    </location>
</feature>
<keyword evidence="8" id="KW-1185">Reference proteome</keyword>
<feature type="domain" description="DUF202" evidence="6">
    <location>
        <begin position="20"/>
        <end position="95"/>
    </location>
</feature>
<dbReference type="Proteomes" id="UP001165986">
    <property type="component" value="Unassembled WGS sequence"/>
</dbReference>
<keyword evidence="4 5" id="KW-0472">Membrane</keyword>
<reference evidence="7" key="1">
    <citation type="submission" date="2019-07" db="EMBL/GenBank/DDBJ databases">
        <title>Toxilogical consequences of a new and cryptic species of cyanobacteria (Komarekiella delphini-convector) recovered from the epidermis of a bottlenose dolphin and 1500 ft. in the air.</title>
        <authorList>
            <person name="Brown A.O."/>
            <person name="Dvorak P."/>
            <person name="Villanueva C.D."/>
            <person name="Foss A.J."/>
            <person name="Garvey A.D."/>
            <person name="Gibson Q.A."/>
            <person name="Johansen J.R."/>
            <person name="Casamatta D.A."/>
        </authorList>
    </citation>
    <scope>NUCLEOTIDE SEQUENCE</scope>
    <source>
        <strain evidence="7">SJRDD-AB1</strain>
    </source>
</reference>
<feature type="transmembrane region" description="Helical" evidence="5">
    <location>
        <begin position="71"/>
        <end position="93"/>
    </location>
</feature>
<keyword evidence="3 5" id="KW-1133">Transmembrane helix</keyword>
<comment type="caution">
    <text evidence="7">The sequence shown here is derived from an EMBL/GenBank/DDBJ whole genome shotgun (WGS) entry which is preliminary data.</text>
</comment>